<evidence type="ECO:0000256" key="3">
    <source>
        <dbReference type="ARBA" id="ARBA00023163"/>
    </source>
</evidence>
<comment type="caution">
    <text evidence="6">The sequence shown here is derived from an EMBL/GenBank/DDBJ whole genome shotgun (WGS) entry which is preliminary data.</text>
</comment>
<dbReference type="AlphaFoldDB" id="A0A7J6DPQ0"/>
<dbReference type="InterPro" id="IPR005202">
    <property type="entry name" value="TF_GRAS"/>
</dbReference>
<dbReference type="PANTHER" id="PTHR31636">
    <property type="entry name" value="OSJNBA0084A10.13 PROTEIN-RELATED"/>
    <property type="match status" value="1"/>
</dbReference>
<comment type="subcellular location">
    <subcellularLocation>
        <location evidence="1">Nucleus</location>
    </subcellularLocation>
</comment>
<feature type="region of interest" description="SAW" evidence="5">
    <location>
        <begin position="292"/>
        <end position="381"/>
    </location>
</feature>
<feature type="short sequence motif" description="VHIID" evidence="5">
    <location>
        <begin position="108"/>
        <end position="112"/>
    </location>
</feature>
<dbReference type="EMBL" id="JAATIQ010000791">
    <property type="protein sequence ID" value="KAF4347599.1"/>
    <property type="molecule type" value="Genomic_DNA"/>
</dbReference>
<evidence type="ECO:0000256" key="5">
    <source>
        <dbReference type="PROSITE-ProRule" id="PRU01191"/>
    </source>
</evidence>
<dbReference type="Proteomes" id="UP000525078">
    <property type="component" value="Unassembled WGS sequence"/>
</dbReference>
<dbReference type="EMBL" id="JAATIP010000406">
    <property type="protein sequence ID" value="KAF4349132.1"/>
    <property type="molecule type" value="Genomic_DNA"/>
</dbReference>
<evidence type="ECO:0000313" key="7">
    <source>
        <dbReference type="EMBL" id="KAF4349132.1"/>
    </source>
</evidence>
<evidence type="ECO:0000313" key="8">
    <source>
        <dbReference type="Proteomes" id="UP000525078"/>
    </source>
</evidence>
<keyword evidence="3" id="KW-0804">Transcription</keyword>
<evidence type="ECO:0000313" key="9">
    <source>
        <dbReference type="Proteomes" id="UP000583929"/>
    </source>
</evidence>
<dbReference type="GO" id="GO:0005634">
    <property type="term" value="C:nucleus"/>
    <property type="evidence" value="ECO:0007669"/>
    <property type="project" value="UniProtKB-SubCell"/>
</dbReference>
<comment type="caution">
    <text evidence="5">Lacks conserved residue(s) required for the propagation of feature annotation.</text>
</comment>
<keyword evidence="4" id="KW-0539">Nucleus</keyword>
<proteinExistence type="inferred from homology"/>
<evidence type="ECO:0000256" key="2">
    <source>
        <dbReference type="ARBA" id="ARBA00023015"/>
    </source>
</evidence>
<name>A0A7J6DPQ0_CANSA</name>
<keyword evidence="2" id="KW-0805">Transcription regulation</keyword>
<evidence type="ECO:0000256" key="1">
    <source>
        <dbReference type="ARBA" id="ARBA00004123"/>
    </source>
</evidence>
<organism evidence="6 9">
    <name type="scientific">Cannabis sativa</name>
    <name type="common">Hemp</name>
    <name type="synonym">Marijuana</name>
    <dbReference type="NCBI Taxonomy" id="3483"/>
    <lineage>
        <taxon>Eukaryota</taxon>
        <taxon>Viridiplantae</taxon>
        <taxon>Streptophyta</taxon>
        <taxon>Embryophyta</taxon>
        <taxon>Tracheophyta</taxon>
        <taxon>Spermatophyta</taxon>
        <taxon>Magnoliopsida</taxon>
        <taxon>eudicotyledons</taxon>
        <taxon>Gunneridae</taxon>
        <taxon>Pentapetalae</taxon>
        <taxon>rosids</taxon>
        <taxon>fabids</taxon>
        <taxon>Rosales</taxon>
        <taxon>Cannabaceae</taxon>
        <taxon>Cannabis</taxon>
    </lineage>
</organism>
<evidence type="ECO:0000313" key="6">
    <source>
        <dbReference type="EMBL" id="KAF4347599.1"/>
    </source>
</evidence>
<evidence type="ECO:0000256" key="4">
    <source>
        <dbReference type="ARBA" id="ARBA00023242"/>
    </source>
</evidence>
<keyword evidence="9" id="KW-1185">Reference proteome</keyword>
<sequence length="381" mass="43633">MRQLVTRCADLISHSDLTAAHRLISILSANSSPYGDSMERLLHQLSKALLHQIQIIQNQNPIDHYYDLEALHSSYLTLNQITPFIRFCHLTANQAILEVIDHTQHHSLHIIDFDIMHGLQWPPFMQALSERHPMLRLRITATGTDLSLLRRTGDRLLRFAQSLGLHFQFQPFLLPRNHPPHLIINALISSSGTSSSRAKDDDEALAVNCVLYLQRVVAKEEVEMFLNSIKGVLNPTVVTIAERCISRYYLDGALEHYSAIFESLEATLPPNSRERVEVEQVWLGREIMEVMKMMRNGSSNNENEINIEDEDHDHVVNNNNYDVVIGRCGFENIALSPFAVSQAKLLLRLHYPSEGYHLHILNNSLFLSWQNRPLFSVSSWH</sequence>
<dbReference type="Pfam" id="PF03514">
    <property type="entry name" value="GRAS"/>
    <property type="match status" value="1"/>
</dbReference>
<gene>
    <name evidence="7" type="ORF">F8388_024400</name>
    <name evidence="6" type="ORF">G4B88_031216</name>
</gene>
<accession>A0A7J6DPQ0</accession>
<dbReference type="Proteomes" id="UP000583929">
    <property type="component" value="Unassembled WGS sequence"/>
</dbReference>
<dbReference type="PROSITE" id="PS50985">
    <property type="entry name" value="GRAS"/>
    <property type="match status" value="1"/>
</dbReference>
<comment type="similarity">
    <text evidence="5">Belongs to the GRAS family.</text>
</comment>
<protein>
    <submittedName>
        <fullName evidence="6">Uncharacterized protein</fullName>
    </submittedName>
</protein>
<reference evidence="8 9" key="1">
    <citation type="journal article" date="2020" name="bioRxiv">
        <title>Sequence and annotation of 42 cannabis genomes reveals extensive copy number variation in cannabinoid synthesis and pathogen resistance genes.</title>
        <authorList>
            <person name="Mckernan K.J."/>
            <person name="Helbert Y."/>
            <person name="Kane L.T."/>
            <person name="Ebling H."/>
            <person name="Zhang L."/>
            <person name="Liu B."/>
            <person name="Eaton Z."/>
            <person name="Mclaughlin S."/>
            <person name="Kingan S."/>
            <person name="Baybayan P."/>
            <person name="Concepcion G."/>
            <person name="Jordan M."/>
            <person name="Riva A."/>
            <person name="Barbazuk W."/>
            <person name="Harkins T."/>
        </authorList>
    </citation>
    <scope>NUCLEOTIDE SEQUENCE [LARGE SCALE GENOMIC DNA]</scope>
    <source>
        <strain evidence="8 9">cv. Jamaican Lion 4</strain>
        <strain evidence="6">Father</strain>
        <strain evidence="7">Mother</strain>
        <tissue evidence="6">Leaf</tissue>
    </source>
</reference>